<organism evidence="1 2">
    <name type="scientific">Melanomma pulvis-pyrius CBS 109.77</name>
    <dbReference type="NCBI Taxonomy" id="1314802"/>
    <lineage>
        <taxon>Eukaryota</taxon>
        <taxon>Fungi</taxon>
        <taxon>Dikarya</taxon>
        <taxon>Ascomycota</taxon>
        <taxon>Pezizomycotina</taxon>
        <taxon>Dothideomycetes</taxon>
        <taxon>Pleosporomycetidae</taxon>
        <taxon>Pleosporales</taxon>
        <taxon>Melanommataceae</taxon>
        <taxon>Melanomma</taxon>
    </lineage>
</organism>
<evidence type="ECO:0000313" key="1">
    <source>
        <dbReference type="EMBL" id="KAF2792347.1"/>
    </source>
</evidence>
<evidence type="ECO:0000313" key="2">
    <source>
        <dbReference type="Proteomes" id="UP000799757"/>
    </source>
</evidence>
<keyword evidence="2" id="KW-1185">Reference proteome</keyword>
<reference evidence="1" key="1">
    <citation type="journal article" date="2020" name="Stud. Mycol.">
        <title>101 Dothideomycetes genomes: a test case for predicting lifestyles and emergence of pathogens.</title>
        <authorList>
            <person name="Haridas S."/>
            <person name="Albert R."/>
            <person name="Binder M."/>
            <person name="Bloem J."/>
            <person name="Labutti K."/>
            <person name="Salamov A."/>
            <person name="Andreopoulos B."/>
            <person name="Baker S."/>
            <person name="Barry K."/>
            <person name="Bills G."/>
            <person name="Bluhm B."/>
            <person name="Cannon C."/>
            <person name="Castanera R."/>
            <person name="Culley D."/>
            <person name="Daum C."/>
            <person name="Ezra D."/>
            <person name="Gonzalez J."/>
            <person name="Henrissat B."/>
            <person name="Kuo A."/>
            <person name="Liang C."/>
            <person name="Lipzen A."/>
            <person name="Lutzoni F."/>
            <person name="Magnuson J."/>
            <person name="Mondo S."/>
            <person name="Nolan M."/>
            <person name="Ohm R."/>
            <person name="Pangilinan J."/>
            <person name="Park H.-J."/>
            <person name="Ramirez L."/>
            <person name="Alfaro M."/>
            <person name="Sun H."/>
            <person name="Tritt A."/>
            <person name="Yoshinaga Y."/>
            <person name="Zwiers L.-H."/>
            <person name="Turgeon B."/>
            <person name="Goodwin S."/>
            <person name="Spatafora J."/>
            <person name="Crous P."/>
            <person name="Grigoriev I."/>
        </authorList>
    </citation>
    <scope>NUCLEOTIDE SEQUENCE</scope>
    <source>
        <strain evidence="1">CBS 109.77</strain>
    </source>
</reference>
<gene>
    <name evidence="1" type="ORF">K505DRAFT_387573</name>
</gene>
<dbReference type="Proteomes" id="UP000799757">
    <property type="component" value="Unassembled WGS sequence"/>
</dbReference>
<accession>A0A6A6X952</accession>
<protein>
    <submittedName>
        <fullName evidence="1">Uncharacterized protein</fullName>
    </submittedName>
</protein>
<sequence length="126" mass="13897">MDQLLTPSINHEASSSMCQQYTLLTRITTLPLEVRTFTDVTSLCNKSTDYGGLGLTPTIALSSSQQKEVIFLISAGLESLNSSERLVPRHPPVPSRPQGRRGMTLTEEIFAAHDVERRGWVAPDLD</sequence>
<dbReference type="OrthoDB" id="419183at2759"/>
<proteinExistence type="predicted"/>
<dbReference type="AlphaFoldDB" id="A0A6A6X952"/>
<dbReference type="EMBL" id="MU001974">
    <property type="protein sequence ID" value="KAF2792347.1"/>
    <property type="molecule type" value="Genomic_DNA"/>
</dbReference>
<name>A0A6A6X952_9PLEO</name>